<organism evidence="14 15">
    <name type="scientific">Roseibium aestuarii</name>
    <dbReference type="NCBI Taxonomy" id="2600299"/>
    <lineage>
        <taxon>Bacteria</taxon>
        <taxon>Pseudomonadati</taxon>
        <taxon>Pseudomonadota</taxon>
        <taxon>Alphaproteobacteria</taxon>
        <taxon>Hyphomicrobiales</taxon>
        <taxon>Stappiaceae</taxon>
        <taxon>Roseibium</taxon>
    </lineage>
</organism>
<keyword evidence="6 11" id="KW-1133">Transmembrane helix</keyword>
<sequence>MPGREHAERLLANLQELGAKRLIALALVGLTTILTVGLGAYYLSRPEQAVLYTGLEGEDVTRIGAALQDAGISYDISSDGTSVMVSHGNTAKARMLLAEKGLPRGAEAGYELFDDLGSLGLTSFMQEVTRVRALEGELARTIQLMQGVRAARVHIVMPEKGSFRRDQQPPSASVVIRSDLPDDIRTADAIRHMVAASVPGMVADKVTVLDTTGGILAAGKDPAKASAGQLASLETAVSNRISENIRRTLSPYLGLDSFEVSVAADLNMDRKHIAETIFDPESRVERSVRSIRENENSQNSSVESPTTVEQNLPEETVTAENGERSSEENQRREETVNYEISSTRIETSQDGYKVERLSIAVLVDRSRLVQSLGGEPTQAQIDAQLTEIQELASSSAGVDSTRGDHVKVSMVDFLNGGRDMEPIPPLSVTEYLLRQSGNIINAVAILAVAGMVIWFGLRPAVASLVHQPKADIAPMLDMVEQDGMDGAEGYGGAYGDQRLPGRADHSGMLEDMSNKMNQSPLKKLEALLEYNEDQSAAILRGWLYEEERVG</sequence>
<keyword evidence="14" id="KW-0282">Flagellum</keyword>
<protein>
    <recommendedName>
        <fullName evidence="9">Flagellar M-ring protein</fullName>
    </recommendedName>
</protein>
<comment type="subcellular location">
    <subcellularLocation>
        <location evidence="1 9">Bacterial flagellum basal body</location>
    </subcellularLocation>
    <subcellularLocation>
        <location evidence="2">Cell membrane</location>
        <topology evidence="2">Multi-pass membrane protein</topology>
    </subcellularLocation>
</comment>
<dbReference type="RefSeq" id="WP_149893790.1">
    <property type="nucleotide sequence ID" value="NZ_JBHUFA010000002.1"/>
</dbReference>
<feature type="compositionally biased region" description="Basic and acidic residues" evidence="10">
    <location>
        <begin position="284"/>
        <end position="295"/>
    </location>
</feature>
<dbReference type="Gene3D" id="3.30.70.1530">
    <property type="entry name" value="Hypothetical protein rpa1041"/>
    <property type="match status" value="1"/>
</dbReference>
<feature type="domain" description="Flagellar M-ring C-terminal" evidence="13">
    <location>
        <begin position="249"/>
        <end position="413"/>
    </location>
</feature>
<keyword evidence="5 11" id="KW-0812">Transmembrane</keyword>
<keyword evidence="14" id="KW-0969">Cilium</keyword>
<accession>A0ABW4JX93</accession>
<dbReference type="InterPro" id="IPR043427">
    <property type="entry name" value="YscJ/FliF"/>
</dbReference>
<evidence type="ECO:0000313" key="14">
    <source>
        <dbReference type="EMBL" id="MFD1695821.1"/>
    </source>
</evidence>
<dbReference type="InterPro" id="IPR006182">
    <property type="entry name" value="FliF_N_dom"/>
</dbReference>
<keyword evidence="15" id="KW-1185">Reference proteome</keyword>
<comment type="similarity">
    <text evidence="3 9">Belongs to the FliF family.</text>
</comment>
<comment type="function">
    <text evidence="9">The M ring may be actively involved in energy transduction.</text>
</comment>
<dbReference type="Proteomes" id="UP001597327">
    <property type="component" value="Unassembled WGS sequence"/>
</dbReference>
<dbReference type="PANTHER" id="PTHR30046:SF0">
    <property type="entry name" value="FLAGELLAR M-RING PROTEIN"/>
    <property type="match status" value="1"/>
</dbReference>
<dbReference type="InterPro" id="IPR045851">
    <property type="entry name" value="AMP-bd_C_sf"/>
</dbReference>
<feature type="domain" description="Flagellar M-ring N-terminal" evidence="12">
    <location>
        <begin position="44"/>
        <end position="217"/>
    </location>
</feature>
<reference evidence="15" key="1">
    <citation type="journal article" date="2019" name="Int. J. Syst. Evol. Microbiol.">
        <title>The Global Catalogue of Microorganisms (GCM) 10K type strain sequencing project: providing services to taxonomists for standard genome sequencing and annotation.</title>
        <authorList>
            <consortium name="The Broad Institute Genomics Platform"/>
            <consortium name="The Broad Institute Genome Sequencing Center for Infectious Disease"/>
            <person name="Wu L."/>
            <person name="Ma J."/>
        </authorList>
    </citation>
    <scope>NUCLEOTIDE SEQUENCE [LARGE SCALE GENOMIC DNA]</scope>
    <source>
        <strain evidence="15">JCM 3369</strain>
    </source>
</reference>
<comment type="caution">
    <text evidence="14">The sequence shown here is derived from an EMBL/GenBank/DDBJ whole genome shotgun (WGS) entry which is preliminary data.</text>
</comment>
<feature type="compositionally biased region" description="Basic and acidic residues" evidence="10">
    <location>
        <begin position="321"/>
        <end position="335"/>
    </location>
</feature>
<evidence type="ECO:0000256" key="4">
    <source>
        <dbReference type="ARBA" id="ARBA00022475"/>
    </source>
</evidence>
<evidence type="ECO:0000256" key="8">
    <source>
        <dbReference type="ARBA" id="ARBA00023143"/>
    </source>
</evidence>
<gene>
    <name evidence="14" type="primary">fliF</name>
    <name evidence="14" type="ORF">ACFSC7_09875</name>
</gene>
<proteinExistence type="inferred from homology"/>
<feature type="region of interest" description="Disordered" evidence="10">
    <location>
        <begin position="284"/>
        <end position="337"/>
    </location>
</feature>
<dbReference type="Gene3D" id="3.30.300.30">
    <property type="match status" value="1"/>
</dbReference>
<name>A0ABW4JX93_9HYPH</name>
<evidence type="ECO:0000256" key="11">
    <source>
        <dbReference type="SAM" id="Phobius"/>
    </source>
</evidence>
<keyword evidence="7 11" id="KW-0472">Membrane</keyword>
<dbReference type="PRINTS" id="PR01009">
    <property type="entry name" value="FLGMRINGFLIF"/>
</dbReference>
<keyword evidence="8 9" id="KW-0975">Bacterial flagellum</keyword>
<dbReference type="Pfam" id="PF01514">
    <property type="entry name" value="YscJ_FliF"/>
    <property type="match status" value="1"/>
</dbReference>
<evidence type="ECO:0000259" key="12">
    <source>
        <dbReference type="Pfam" id="PF01514"/>
    </source>
</evidence>
<evidence type="ECO:0000313" key="15">
    <source>
        <dbReference type="Proteomes" id="UP001597327"/>
    </source>
</evidence>
<dbReference type="InterPro" id="IPR013556">
    <property type="entry name" value="Flag_M-ring_C"/>
</dbReference>
<evidence type="ECO:0000256" key="3">
    <source>
        <dbReference type="ARBA" id="ARBA00007971"/>
    </source>
</evidence>
<evidence type="ECO:0000256" key="10">
    <source>
        <dbReference type="SAM" id="MobiDB-lite"/>
    </source>
</evidence>
<keyword evidence="4" id="KW-1003">Cell membrane</keyword>
<feature type="transmembrane region" description="Helical" evidence="11">
    <location>
        <begin position="21"/>
        <end position="43"/>
    </location>
</feature>
<evidence type="ECO:0000256" key="7">
    <source>
        <dbReference type="ARBA" id="ARBA00023136"/>
    </source>
</evidence>
<dbReference type="Pfam" id="PF08345">
    <property type="entry name" value="YscJ_FliF_C"/>
    <property type="match status" value="1"/>
</dbReference>
<dbReference type="NCBIfam" id="TIGR00206">
    <property type="entry name" value="fliF"/>
    <property type="match status" value="1"/>
</dbReference>
<evidence type="ECO:0000256" key="6">
    <source>
        <dbReference type="ARBA" id="ARBA00022989"/>
    </source>
</evidence>
<dbReference type="InterPro" id="IPR000067">
    <property type="entry name" value="FlgMring_FliF"/>
</dbReference>
<dbReference type="EMBL" id="JBHUFA010000002">
    <property type="protein sequence ID" value="MFD1695821.1"/>
    <property type="molecule type" value="Genomic_DNA"/>
</dbReference>
<dbReference type="PIRSF" id="PIRSF004862">
    <property type="entry name" value="FliF"/>
    <property type="match status" value="1"/>
</dbReference>
<dbReference type="PANTHER" id="PTHR30046">
    <property type="entry name" value="FLAGELLAR M-RING PROTEIN"/>
    <property type="match status" value="1"/>
</dbReference>
<evidence type="ECO:0000256" key="5">
    <source>
        <dbReference type="ARBA" id="ARBA00022692"/>
    </source>
</evidence>
<evidence type="ECO:0000256" key="2">
    <source>
        <dbReference type="ARBA" id="ARBA00004651"/>
    </source>
</evidence>
<evidence type="ECO:0000256" key="1">
    <source>
        <dbReference type="ARBA" id="ARBA00004117"/>
    </source>
</evidence>
<evidence type="ECO:0000256" key="9">
    <source>
        <dbReference type="PIRNR" id="PIRNR004862"/>
    </source>
</evidence>
<keyword evidence="14" id="KW-0966">Cell projection</keyword>
<evidence type="ECO:0000259" key="13">
    <source>
        <dbReference type="Pfam" id="PF08345"/>
    </source>
</evidence>